<organism evidence="1 2">
    <name type="scientific">Pseudorhodoplanes sinuspersici</name>
    <dbReference type="NCBI Taxonomy" id="1235591"/>
    <lineage>
        <taxon>Bacteria</taxon>
        <taxon>Pseudomonadati</taxon>
        <taxon>Pseudomonadota</taxon>
        <taxon>Alphaproteobacteria</taxon>
        <taxon>Hyphomicrobiales</taxon>
        <taxon>Pseudorhodoplanes</taxon>
    </lineage>
</organism>
<dbReference type="AlphaFoldDB" id="A0A1W6ZY91"/>
<dbReference type="InterPro" id="IPR023577">
    <property type="entry name" value="CYTH_domain"/>
</dbReference>
<dbReference type="InterPro" id="IPR012042">
    <property type="entry name" value="NeuTTM/CthTTM-like"/>
</dbReference>
<dbReference type="STRING" id="1235591.CAK95_26605"/>
<dbReference type="RefSeq" id="WP_086090704.1">
    <property type="nucleotide sequence ID" value="NZ_CP021112.1"/>
</dbReference>
<dbReference type="CDD" id="cd07891">
    <property type="entry name" value="CYTH-like_CthTTM-like_1"/>
    <property type="match status" value="1"/>
</dbReference>
<reference evidence="1 2" key="1">
    <citation type="submission" date="2017-05" db="EMBL/GenBank/DDBJ databases">
        <title>Full genome sequence of Pseudorhodoplanes sinuspersici.</title>
        <authorList>
            <person name="Dastgheib S.M.M."/>
            <person name="Shavandi M."/>
            <person name="Tirandaz H."/>
        </authorList>
    </citation>
    <scope>NUCLEOTIDE SEQUENCE [LARGE SCALE GENOMIC DNA]</scope>
    <source>
        <strain evidence="1 2">RIPI110</strain>
    </source>
</reference>
<sequence length="166" mass="19371">MSFEIERKFLVRGDDWRKLTQRHIKIRQAYLASNSKNSIRVRIKDDKTATLTVKSKPSSLRRLELEYPVPLLEAEAMMQLRQGAVIEKIRHVVPWDDLEWEVDVFLGSNAGLIIAEIELDSEHQQFRMPAWIGREITGQLQYYNSALVTQPYCSWAREDAELQQLA</sequence>
<dbReference type="InterPro" id="IPR033469">
    <property type="entry name" value="CYTH-like_dom_sf"/>
</dbReference>
<dbReference type="PANTHER" id="PTHR40114:SF1">
    <property type="entry name" value="SLR0698 PROTEIN"/>
    <property type="match status" value="1"/>
</dbReference>
<dbReference type="Gene3D" id="2.40.320.10">
    <property type="entry name" value="Hypothetical Protein Pfu-838710-001"/>
    <property type="match status" value="1"/>
</dbReference>
<dbReference type="PIRSF" id="PIRSF016487">
    <property type="entry name" value="CYTH_UCP016487"/>
    <property type="match status" value="1"/>
</dbReference>
<name>A0A1W6ZY91_9HYPH</name>
<dbReference type="PROSITE" id="PS51707">
    <property type="entry name" value="CYTH"/>
    <property type="match status" value="1"/>
</dbReference>
<dbReference type="KEGG" id="psin:CAK95_26605"/>
<dbReference type="SMART" id="SM01118">
    <property type="entry name" value="CYTH"/>
    <property type="match status" value="1"/>
</dbReference>
<keyword evidence="2" id="KW-1185">Reference proteome</keyword>
<protein>
    <submittedName>
        <fullName evidence="1">Uncharacterized protein</fullName>
    </submittedName>
</protein>
<dbReference type="EMBL" id="CP021112">
    <property type="protein sequence ID" value="ARQ02273.1"/>
    <property type="molecule type" value="Genomic_DNA"/>
</dbReference>
<proteinExistence type="predicted"/>
<accession>A0A1W6ZY91</accession>
<dbReference type="OrthoDB" id="9805588at2"/>
<evidence type="ECO:0000313" key="1">
    <source>
        <dbReference type="EMBL" id="ARQ02273.1"/>
    </source>
</evidence>
<dbReference type="Pfam" id="PF01928">
    <property type="entry name" value="CYTH"/>
    <property type="match status" value="1"/>
</dbReference>
<dbReference type="Proteomes" id="UP000194137">
    <property type="component" value="Chromosome"/>
</dbReference>
<dbReference type="PANTHER" id="PTHR40114">
    <property type="entry name" value="SLR0698 PROTEIN"/>
    <property type="match status" value="1"/>
</dbReference>
<evidence type="ECO:0000313" key="2">
    <source>
        <dbReference type="Proteomes" id="UP000194137"/>
    </source>
</evidence>
<gene>
    <name evidence="1" type="ORF">CAK95_26605</name>
</gene>
<dbReference type="SUPFAM" id="SSF55154">
    <property type="entry name" value="CYTH-like phosphatases"/>
    <property type="match status" value="1"/>
</dbReference>